<protein>
    <submittedName>
        <fullName evidence="5">Uncharacterized protein</fullName>
    </submittedName>
</protein>
<name>A0A5M3WIX3_9ACTN</name>
<organism evidence="5 6">
    <name type="scientific">Acrocarpospora macrocephala</name>
    <dbReference type="NCBI Taxonomy" id="150177"/>
    <lineage>
        <taxon>Bacteria</taxon>
        <taxon>Bacillati</taxon>
        <taxon>Actinomycetota</taxon>
        <taxon>Actinomycetes</taxon>
        <taxon>Streptosporangiales</taxon>
        <taxon>Streptosporangiaceae</taxon>
        <taxon>Acrocarpospora</taxon>
    </lineage>
</organism>
<feature type="repeat" description="WD" evidence="3">
    <location>
        <begin position="703"/>
        <end position="744"/>
    </location>
</feature>
<dbReference type="InterPro" id="IPR011047">
    <property type="entry name" value="Quinoprotein_ADH-like_sf"/>
</dbReference>
<dbReference type="Gene3D" id="2.130.10.10">
    <property type="entry name" value="YVTN repeat-like/Quinoprotein amine dehydrogenase"/>
    <property type="match status" value="4"/>
</dbReference>
<dbReference type="Pfam" id="PF00400">
    <property type="entry name" value="WD40"/>
    <property type="match status" value="3"/>
</dbReference>
<feature type="repeat" description="WD" evidence="3">
    <location>
        <begin position="156"/>
        <end position="195"/>
    </location>
</feature>
<dbReference type="SUPFAM" id="SSF50998">
    <property type="entry name" value="Quinoprotein alcohol dehydrogenase-like"/>
    <property type="match status" value="1"/>
</dbReference>
<dbReference type="InterPro" id="IPR015943">
    <property type="entry name" value="WD40/YVTN_repeat-like_dom_sf"/>
</dbReference>
<dbReference type="Proteomes" id="UP000331127">
    <property type="component" value="Unassembled WGS sequence"/>
</dbReference>
<evidence type="ECO:0000256" key="1">
    <source>
        <dbReference type="ARBA" id="ARBA00022574"/>
    </source>
</evidence>
<evidence type="ECO:0000256" key="4">
    <source>
        <dbReference type="SAM" id="MobiDB-lite"/>
    </source>
</evidence>
<dbReference type="InterPro" id="IPR036322">
    <property type="entry name" value="WD40_repeat_dom_sf"/>
</dbReference>
<dbReference type="PANTHER" id="PTHR19848:SF8">
    <property type="entry name" value="F-BOX AND WD REPEAT DOMAIN CONTAINING 7"/>
    <property type="match status" value="1"/>
</dbReference>
<sequence length="969" mass="103777">MTRERAAAAVYRRLLGTAAVHRKVRWDLASPYLLRHAAEHAADAGQLGRLLLQPEFLVYGDPKSILAYELKLTGLREPDDSVLDLTRIFDVYRASLPRHLTAHPEARRQILAVDAIRYREGNLSRMLANPRTVGVLPWQCEWSTSGNVSRALRTTLTGHERPVRMVAAGRQIAITGGDDPVVRVWSLRDGLLMRELRGHTGTVTALAYLPGHEMAITADAAGVVRCWDLHHGDLRQALPTHNGPVTGLAVAGLLVVTCGQDGTAWTSWGSRKRQIAAEPGPLGPLTLTHDGRSALIGSASGEVLVVDLATGRLVERRRVGEAAVTVLASVFRDGGTVAVAGGADGAGLVWGLSDGKVLAELRGRAGDMAVMTVLEDDLDLLAAIGGEDGAIRVWDLSAGAVLKTLVGHHAAITGLVRYSPRLSARLSHVLGSTNLGIASSRSAVEETLREETRSTDARMLLSASADGTLRGWNVWDVQARQVYAAHTGPVRAVQALNHDGSPMAVSCGEDATVRMWELDGLRVADTRVSHPQPIVSVVTQRLAHESVIITACGDDRMRLFSLATEWGVGGYATGGGPITTLSPASSPEGPLILTAAADGTLTARLTATGHRIWRGDEGSAPIVALEAGGSSRRPVAVALDAVGRVRLTAITTGRSVACPAADELEVSAIAVGRVRERPLLFLGGLDGCAVLDLTSGRIRRWIGRGHEMVRLAYGHGPDVHFLAATNADGYIRIWDADTGRLLQTINGDFADVSLLRFSEAPLLAAVSDNAVKLWTLPAAEGPTTLYLPDTIRSISFAEGRLVIGYGRELAVFAPESEKPSARTPSRQAPATTPADERPTAVRGPKPSPIALLLLGALASDASTYHQLIGVLCPCIPLTKVRDSLMELHQLRLIKSSGNGVDRSHRLTREGSRLVDRLAENPGHFVYQCPTGQHVPRDVPEDPTPVRTPKKKPRRPITSKRRTWNQGRRI</sequence>
<dbReference type="PROSITE" id="PS50294">
    <property type="entry name" value="WD_REPEATS_REGION"/>
    <property type="match status" value="1"/>
</dbReference>
<gene>
    <name evidence="5" type="ORF">Amac_027230</name>
</gene>
<feature type="region of interest" description="Disordered" evidence="4">
    <location>
        <begin position="814"/>
        <end position="843"/>
    </location>
</feature>
<feature type="region of interest" description="Disordered" evidence="4">
    <location>
        <begin position="929"/>
        <end position="969"/>
    </location>
</feature>
<reference evidence="5 6" key="1">
    <citation type="submission" date="2019-10" db="EMBL/GenBank/DDBJ databases">
        <title>Whole genome shotgun sequence of Acrocarpospora macrocephala NBRC 16266.</title>
        <authorList>
            <person name="Ichikawa N."/>
            <person name="Kimura A."/>
            <person name="Kitahashi Y."/>
            <person name="Komaki H."/>
            <person name="Oguchi A."/>
        </authorList>
    </citation>
    <scope>NUCLEOTIDE SEQUENCE [LARGE SCALE GENOMIC DNA]</scope>
    <source>
        <strain evidence="5 6">NBRC 16266</strain>
    </source>
</reference>
<keyword evidence="6" id="KW-1185">Reference proteome</keyword>
<dbReference type="SMART" id="SM00320">
    <property type="entry name" value="WD40"/>
    <property type="match status" value="9"/>
</dbReference>
<feature type="repeat" description="WD" evidence="3">
    <location>
        <begin position="483"/>
        <end position="526"/>
    </location>
</feature>
<dbReference type="PANTHER" id="PTHR19848">
    <property type="entry name" value="WD40 REPEAT PROTEIN"/>
    <property type="match status" value="1"/>
</dbReference>
<proteinExistence type="predicted"/>
<evidence type="ECO:0000256" key="3">
    <source>
        <dbReference type="PROSITE-ProRule" id="PRU00221"/>
    </source>
</evidence>
<evidence type="ECO:0000313" key="6">
    <source>
        <dbReference type="Proteomes" id="UP000331127"/>
    </source>
</evidence>
<keyword evidence="2" id="KW-0677">Repeat</keyword>
<comment type="caution">
    <text evidence="5">The sequence shown here is derived from an EMBL/GenBank/DDBJ whole genome shotgun (WGS) entry which is preliminary data.</text>
</comment>
<dbReference type="InterPro" id="IPR001680">
    <property type="entry name" value="WD40_rpt"/>
</dbReference>
<keyword evidence="1 3" id="KW-0853">WD repeat</keyword>
<dbReference type="InterPro" id="IPR019775">
    <property type="entry name" value="WD40_repeat_CS"/>
</dbReference>
<feature type="compositionally biased region" description="Basic residues" evidence="4">
    <location>
        <begin position="947"/>
        <end position="969"/>
    </location>
</feature>
<dbReference type="EMBL" id="BLAE01000013">
    <property type="protein sequence ID" value="GES09127.1"/>
    <property type="molecule type" value="Genomic_DNA"/>
</dbReference>
<dbReference type="PROSITE" id="PS00678">
    <property type="entry name" value="WD_REPEATS_1"/>
    <property type="match status" value="2"/>
</dbReference>
<dbReference type="OrthoDB" id="218695at2"/>
<dbReference type="SUPFAM" id="SSF50978">
    <property type="entry name" value="WD40 repeat-like"/>
    <property type="match status" value="1"/>
</dbReference>
<dbReference type="RefSeq" id="WP_155354686.1">
    <property type="nucleotide sequence ID" value="NZ_BAAAHL010000065.1"/>
</dbReference>
<dbReference type="AlphaFoldDB" id="A0A5M3WIX3"/>
<accession>A0A5M3WIX3</accession>
<feature type="repeat" description="WD" evidence="3">
    <location>
        <begin position="385"/>
        <end position="404"/>
    </location>
</feature>
<dbReference type="PROSITE" id="PS50082">
    <property type="entry name" value="WD_REPEATS_2"/>
    <property type="match status" value="5"/>
</dbReference>
<evidence type="ECO:0000256" key="2">
    <source>
        <dbReference type="ARBA" id="ARBA00022737"/>
    </source>
</evidence>
<feature type="repeat" description="WD" evidence="3">
    <location>
        <begin position="196"/>
        <end position="237"/>
    </location>
</feature>
<evidence type="ECO:0000313" key="5">
    <source>
        <dbReference type="EMBL" id="GES09127.1"/>
    </source>
</evidence>